<feature type="compositionally biased region" description="Acidic residues" evidence="1">
    <location>
        <begin position="95"/>
        <end position="106"/>
    </location>
</feature>
<feature type="region of interest" description="Disordered" evidence="1">
    <location>
        <begin position="1"/>
        <end position="339"/>
    </location>
</feature>
<reference evidence="3" key="1">
    <citation type="journal article" date="2019" name="Environ. Microbiol.">
        <title>Fungal ecological strategies reflected in gene transcription - a case study of two litter decomposers.</title>
        <authorList>
            <person name="Barbi F."/>
            <person name="Kohler A."/>
            <person name="Barry K."/>
            <person name="Baskaran P."/>
            <person name="Daum C."/>
            <person name="Fauchery L."/>
            <person name="Ihrmark K."/>
            <person name="Kuo A."/>
            <person name="LaButti K."/>
            <person name="Lipzen A."/>
            <person name="Morin E."/>
            <person name="Grigoriev I.V."/>
            <person name="Henrissat B."/>
            <person name="Lindahl B."/>
            <person name="Martin F."/>
        </authorList>
    </citation>
    <scope>NUCLEOTIDE SEQUENCE</scope>
    <source>
        <strain evidence="3">JB14</strain>
    </source>
</reference>
<feature type="transmembrane region" description="Helical" evidence="2">
    <location>
        <begin position="576"/>
        <end position="600"/>
    </location>
</feature>
<dbReference type="OrthoDB" id="2991710at2759"/>
<organism evidence="3 4">
    <name type="scientific">Gymnopus androsaceus JB14</name>
    <dbReference type="NCBI Taxonomy" id="1447944"/>
    <lineage>
        <taxon>Eukaryota</taxon>
        <taxon>Fungi</taxon>
        <taxon>Dikarya</taxon>
        <taxon>Basidiomycota</taxon>
        <taxon>Agaricomycotina</taxon>
        <taxon>Agaricomycetes</taxon>
        <taxon>Agaricomycetidae</taxon>
        <taxon>Agaricales</taxon>
        <taxon>Marasmiineae</taxon>
        <taxon>Omphalotaceae</taxon>
        <taxon>Gymnopus</taxon>
    </lineage>
</organism>
<evidence type="ECO:0000256" key="1">
    <source>
        <dbReference type="SAM" id="MobiDB-lite"/>
    </source>
</evidence>
<feature type="compositionally biased region" description="Basic residues" evidence="1">
    <location>
        <begin position="113"/>
        <end position="136"/>
    </location>
</feature>
<keyword evidence="2" id="KW-0472">Membrane</keyword>
<evidence type="ECO:0000313" key="4">
    <source>
        <dbReference type="Proteomes" id="UP000799118"/>
    </source>
</evidence>
<accession>A0A6A4IB63</accession>
<feature type="compositionally biased region" description="Acidic residues" evidence="1">
    <location>
        <begin position="1"/>
        <end position="10"/>
    </location>
</feature>
<feature type="compositionally biased region" description="Low complexity" evidence="1">
    <location>
        <begin position="192"/>
        <end position="238"/>
    </location>
</feature>
<feature type="compositionally biased region" description="Basic and acidic residues" evidence="1">
    <location>
        <begin position="47"/>
        <end position="74"/>
    </location>
</feature>
<dbReference type="EMBL" id="ML769394">
    <property type="protein sequence ID" value="KAE9407799.1"/>
    <property type="molecule type" value="Genomic_DNA"/>
</dbReference>
<feature type="compositionally biased region" description="Low complexity" evidence="1">
    <location>
        <begin position="256"/>
        <end position="306"/>
    </location>
</feature>
<feature type="compositionally biased region" description="Low complexity" evidence="1">
    <location>
        <begin position="359"/>
        <end position="379"/>
    </location>
</feature>
<feature type="compositionally biased region" description="Basic and acidic residues" evidence="1">
    <location>
        <begin position="85"/>
        <end position="94"/>
    </location>
</feature>
<keyword evidence="4" id="KW-1185">Reference proteome</keyword>
<sequence>MELEEGEERDTDTQASNLGLGLYRISSPSPFTDPHIQSNLDVNVDQRNGRDWDRESTGHDHDQGRHQSHRDRQSSPDTSRLKRKRDPEAQRSADDDKDGIDGIDEDSAGRPNKLAKVHTRTHPQHHSHHHRSHSHPHGPPSYSHSQNQTHRNGNGHKNDVALQRPHFPRAATSSSLSTRSPSPPPHSHSRSRSSVSSSTTPPHGSGSISGSISGPNPTSTSGPPRTSRTPPFRTSKTPQSSLPMSISPVSPVHTFSSNYNSNNHDNNSSNVAANLTPSTSANPTSNSNSDANPNSSGTSSLTTATTHDPMEPKNRNPKPSWSHPVPSSAHPHSRSHTHPQAQVVNGWNHVASEPASALQRQSQVQSHSQQFQSQPQPTQVAGWYPRYHMTSNPSHASGGADSGGDASGIAGILIPPHHPSHSFSPTSTTVNSTAPAPAPKRWATGTASTSTSASNNVAGVAEGAAGGAGAGSAGSGNGTTGTVKQLSFKHLDLLYDTVGGEYVCRECRQVNSAKKKKPVSFPTTAPSFTALFAHYGEEHKEREEEVLRYGPVKLQEQQVSETVGLYLLIRSNFPPLMFLFVFWDPFFICTSFVIDCYCCFFRFLTHSLPLSSSIYFLSLLVTPHIYI</sequence>
<feature type="compositionally biased region" description="Polar residues" evidence="1">
    <location>
        <begin position="26"/>
        <end position="41"/>
    </location>
</feature>
<feature type="region of interest" description="Disordered" evidence="1">
    <location>
        <begin position="353"/>
        <end position="453"/>
    </location>
</feature>
<gene>
    <name evidence="3" type="ORF">BT96DRAFT_84780</name>
</gene>
<proteinExistence type="predicted"/>
<evidence type="ECO:0000313" key="3">
    <source>
        <dbReference type="EMBL" id="KAE9407799.1"/>
    </source>
</evidence>
<feature type="transmembrane region" description="Helical" evidence="2">
    <location>
        <begin position="607"/>
        <end position="626"/>
    </location>
</feature>
<dbReference type="AlphaFoldDB" id="A0A6A4IB63"/>
<feature type="compositionally biased region" description="Low complexity" evidence="1">
    <location>
        <begin position="443"/>
        <end position="453"/>
    </location>
</feature>
<dbReference type="Proteomes" id="UP000799118">
    <property type="component" value="Unassembled WGS sequence"/>
</dbReference>
<evidence type="ECO:0000256" key="2">
    <source>
        <dbReference type="SAM" id="Phobius"/>
    </source>
</evidence>
<name>A0A6A4IB63_9AGAR</name>
<keyword evidence="2" id="KW-1133">Transmembrane helix</keyword>
<feature type="compositionally biased region" description="Polar residues" evidence="1">
    <location>
        <begin position="239"/>
        <end position="248"/>
    </location>
</feature>
<keyword evidence="2" id="KW-0812">Transmembrane</keyword>
<feature type="compositionally biased region" description="Low complexity" evidence="1">
    <location>
        <begin position="319"/>
        <end position="330"/>
    </location>
</feature>
<protein>
    <submittedName>
        <fullName evidence="3">Uncharacterized protein</fullName>
    </submittedName>
</protein>